<dbReference type="InterPro" id="IPR011042">
    <property type="entry name" value="6-blade_b-propeller_TolB-like"/>
</dbReference>
<organism evidence="4 5">
    <name type="scientific">Hymenobacter arizonensis</name>
    <name type="common">Siccationidurans arizonensis</name>
    <dbReference type="NCBI Taxonomy" id="1227077"/>
    <lineage>
        <taxon>Bacteria</taxon>
        <taxon>Pseudomonadati</taxon>
        <taxon>Bacteroidota</taxon>
        <taxon>Cytophagia</taxon>
        <taxon>Cytophagales</taxon>
        <taxon>Hymenobacteraceae</taxon>
        <taxon>Hymenobacter</taxon>
    </lineage>
</organism>
<dbReference type="InterPro" id="IPR017996">
    <property type="entry name" value="MRJP/yellow-related"/>
</dbReference>
<keyword evidence="2" id="KW-0964">Secreted</keyword>
<dbReference type="PANTHER" id="PTHR10009:SF18">
    <property type="entry name" value="PROTEIN YELLOW-LIKE PROTEIN"/>
    <property type="match status" value="1"/>
</dbReference>
<dbReference type="Pfam" id="PF03022">
    <property type="entry name" value="MRJP"/>
    <property type="match status" value="1"/>
</dbReference>
<feature type="signal peptide" evidence="3">
    <location>
        <begin position="1"/>
        <end position="21"/>
    </location>
</feature>
<dbReference type="SUPFAM" id="SSF63829">
    <property type="entry name" value="Calcium-dependent phosphotriesterase"/>
    <property type="match status" value="1"/>
</dbReference>
<dbReference type="Proteomes" id="UP000199029">
    <property type="component" value="Unassembled WGS sequence"/>
</dbReference>
<proteinExistence type="predicted"/>
<sequence>MALSHLLPPALLVGLAAASLALGSCSSPNNDSQSIAVAAGPDSTAAMFNTAPANSPLQVVAEFTGPQMVGVAVAPGGQVFACFPRWDHNPVYPIALVGPNNTLTPYPDANWCTWTDSVKNEPQKHWICPQTVHTDKSGMVWVLDPASPGIKGTVPGGPKLVKTDPKTRRVLLTIPFPESVAPRKSYLNDVRIDLQNNYAYLTESGTGALVVVDLKTNKSRRLLDTHPSTKAEKGLVIKAEGHSMLDPEGKPAEFNADGIALSADNNYLYYCPLTGHTLYRIKTAALRDASLSAAQLGQQVENLGTIPATDGMEIDAANNVYLTSFEQSALVRRTPDGKIETLVKDPRLQWPDTYSFTADGNLYVANSAIHKMPTWNKGVGQPRPPFRIFKMALPK</sequence>
<evidence type="ECO:0000256" key="2">
    <source>
        <dbReference type="ARBA" id="ARBA00022525"/>
    </source>
</evidence>
<comment type="subcellular location">
    <subcellularLocation>
        <location evidence="1">Secreted</location>
    </subcellularLocation>
</comment>
<dbReference type="EMBL" id="FOXS01000005">
    <property type="protein sequence ID" value="SFQ66610.1"/>
    <property type="molecule type" value="Genomic_DNA"/>
</dbReference>
<dbReference type="RefSeq" id="WP_092676662.1">
    <property type="nucleotide sequence ID" value="NZ_FOXS01000005.1"/>
</dbReference>
<protein>
    <submittedName>
        <fullName evidence="4">Sugar lactone lactonase YvrE</fullName>
    </submittedName>
</protein>
<dbReference type="STRING" id="1227077.SAMN04515668_3566"/>
<evidence type="ECO:0000313" key="5">
    <source>
        <dbReference type="Proteomes" id="UP000199029"/>
    </source>
</evidence>
<feature type="chain" id="PRO_5011550356" evidence="3">
    <location>
        <begin position="22"/>
        <end position="395"/>
    </location>
</feature>
<evidence type="ECO:0000256" key="3">
    <source>
        <dbReference type="SAM" id="SignalP"/>
    </source>
</evidence>
<dbReference type="AlphaFoldDB" id="A0A1I6ADB6"/>
<dbReference type="PANTHER" id="PTHR10009">
    <property type="entry name" value="PROTEIN YELLOW-RELATED"/>
    <property type="match status" value="1"/>
</dbReference>
<evidence type="ECO:0000313" key="4">
    <source>
        <dbReference type="EMBL" id="SFQ66610.1"/>
    </source>
</evidence>
<dbReference type="Gene3D" id="2.120.10.30">
    <property type="entry name" value="TolB, C-terminal domain"/>
    <property type="match status" value="1"/>
</dbReference>
<reference evidence="5" key="1">
    <citation type="submission" date="2016-10" db="EMBL/GenBank/DDBJ databases">
        <authorList>
            <person name="Varghese N."/>
            <person name="Submissions S."/>
        </authorList>
    </citation>
    <scope>NUCLEOTIDE SEQUENCE [LARGE SCALE GENOMIC DNA]</scope>
    <source>
        <strain evidence="5">OR362-8,ATCC BAA-1266,JCM 13504</strain>
    </source>
</reference>
<keyword evidence="3" id="KW-0732">Signal</keyword>
<dbReference type="OrthoDB" id="9797664at2"/>
<keyword evidence="5" id="KW-1185">Reference proteome</keyword>
<gene>
    <name evidence="4" type="ORF">SAMN04515668_3566</name>
</gene>
<dbReference type="GO" id="GO:0005576">
    <property type="term" value="C:extracellular region"/>
    <property type="evidence" value="ECO:0007669"/>
    <property type="project" value="UniProtKB-SubCell"/>
</dbReference>
<accession>A0A1I6ADB6</accession>
<evidence type="ECO:0000256" key="1">
    <source>
        <dbReference type="ARBA" id="ARBA00004613"/>
    </source>
</evidence>
<name>A0A1I6ADB6_HYMAR</name>